<reference evidence="1 2" key="1">
    <citation type="journal article" date="2021" name="BMC Genomics">
        <title>Datura genome reveals duplications of psychoactive alkaloid biosynthetic genes and high mutation rate following tissue culture.</title>
        <authorList>
            <person name="Rajewski A."/>
            <person name="Carter-House D."/>
            <person name="Stajich J."/>
            <person name="Litt A."/>
        </authorList>
    </citation>
    <scope>NUCLEOTIDE SEQUENCE [LARGE SCALE GENOMIC DNA]</scope>
    <source>
        <strain evidence="1">AR-01</strain>
    </source>
</reference>
<sequence>MHRDIWTSVIVGAQLDQFQVHTKVKLRSFNSSTTTVDDPPIAAPNRATTSILCHQDLDLSPTILHSSSIAPFLSDIVRGGSSICLYLHEARSLYVMHFQQHADLEASTSSTSPAVVRSAVVDHATTETPTIAPDATA</sequence>
<dbReference type="Proteomes" id="UP000823775">
    <property type="component" value="Unassembled WGS sequence"/>
</dbReference>
<name>A0ABS8V995_DATST</name>
<evidence type="ECO:0000313" key="2">
    <source>
        <dbReference type="Proteomes" id="UP000823775"/>
    </source>
</evidence>
<evidence type="ECO:0000313" key="1">
    <source>
        <dbReference type="EMBL" id="MCD9643409.1"/>
    </source>
</evidence>
<comment type="caution">
    <text evidence="1">The sequence shown here is derived from an EMBL/GenBank/DDBJ whole genome shotgun (WGS) entry which is preliminary data.</text>
</comment>
<protein>
    <submittedName>
        <fullName evidence="1">Uncharacterized protein</fullName>
    </submittedName>
</protein>
<accession>A0ABS8V995</accession>
<keyword evidence="2" id="KW-1185">Reference proteome</keyword>
<gene>
    <name evidence="1" type="ORF">HAX54_030859</name>
</gene>
<proteinExistence type="predicted"/>
<organism evidence="1 2">
    <name type="scientific">Datura stramonium</name>
    <name type="common">Jimsonweed</name>
    <name type="synonym">Common thornapple</name>
    <dbReference type="NCBI Taxonomy" id="4076"/>
    <lineage>
        <taxon>Eukaryota</taxon>
        <taxon>Viridiplantae</taxon>
        <taxon>Streptophyta</taxon>
        <taxon>Embryophyta</taxon>
        <taxon>Tracheophyta</taxon>
        <taxon>Spermatophyta</taxon>
        <taxon>Magnoliopsida</taxon>
        <taxon>eudicotyledons</taxon>
        <taxon>Gunneridae</taxon>
        <taxon>Pentapetalae</taxon>
        <taxon>asterids</taxon>
        <taxon>lamiids</taxon>
        <taxon>Solanales</taxon>
        <taxon>Solanaceae</taxon>
        <taxon>Solanoideae</taxon>
        <taxon>Datureae</taxon>
        <taxon>Datura</taxon>
    </lineage>
</organism>
<dbReference type="EMBL" id="JACEIK010003878">
    <property type="protein sequence ID" value="MCD9643409.1"/>
    <property type="molecule type" value="Genomic_DNA"/>
</dbReference>